<dbReference type="PROSITE" id="PS50932">
    <property type="entry name" value="HTH_LACI_2"/>
    <property type="match status" value="1"/>
</dbReference>
<dbReference type="Gene3D" id="1.10.260.40">
    <property type="entry name" value="lambda repressor-like DNA-binding domains"/>
    <property type="match status" value="1"/>
</dbReference>
<keyword evidence="3" id="KW-0804">Transcription</keyword>
<evidence type="ECO:0000256" key="3">
    <source>
        <dbReference type="ARBA" id="ARBA00023163"/>
    </source>
</evidence>
<dbReference type="GO" id="GO:0003700">
    <property type="term" value="F:DNA-binding transcription factor activity"/>
    <property type="evidence" value="ECO:0007669"/>
    <property type="project" value="TreeGrafter"/>
</dbReference>
<dbReference type="SUPFAM" id="SSF53822">
    <property type="entry name" value="Periplasmic binding protein-like I"/>
    <property type="match status" value="1"/>
</dbReference>
<dbReference type="Proteomes" id="UP000193963">
    <property type="component" value="Unassembled WGS sequence"/>
</dbReference>
<proteinExistence type="predicted"/>
<dbReference type="InterPro" id="IPR046335">
    <property type="entry name" value="LacI/GalR-like_sensor"/>
</dbReference>
<dbReference type="GO" id="GO:0000976">
    <property type="term" value="F:transcription cis-regulatory region binding"/>
    <property type="evidence" value="ECO:0007669"/>
    <property type="project" value="TreeGrafter"/>
</dbReference>
<feature type="domain" description="HTH lacI-type" evidence="4">
    <location>
        <begin position="1"/>
        <end position="53"/>
    </location>
</feature>
<dbReference type="OrthoDB" id="60111at2"/>
<dbReference type="PANTHER" id="PTHR30146:SF109">
    <property type="entry name" value="HTH-TYPE TRANSCRIPTIONAL REGULATOR GALS"/>
    <property type="match status" value="1"/>
</dbReference>
<evidence type="ECO:0000313" key="6">
    <source>
        <dbReference type="Proteomes" id="UP000193963"/>
    </source>
</evidence>
<evidence type="ECO:0000259" key="4">
    <source>
        <dbReference type="PROSITE" id="PS50932"/>
    </source>
</evidence>
<dbReference type="Pfam" id="PF13377">
    <property type="entry name" value="Peripla_BP_3"/>
    <property type="match status" value="1"/>
</dbReference>
<organism evidence="5 6">
    <name type="scientific">Pseudooceanicola marinus</name>
    <dbReference type="NCBI Taxonomy" id="396013"/>
    <lineage>
        <taxon>Bacteria</taxon>
        <taxon>Pseudomonadati</taxon>
        <taxon>Pseudomonadota</taxon>
        <taxon>Alphaproteobacteria</taxon>
        <taxon>Rhodobacterales</taxon>
        <taxon>Paracoccaceae</taxon>
        <taxon>Pseudooceanicola</taxon>
    </lineage>
</organism>
<dbReference type="InterPro" id="IPR028082">
    <property type="entry name" value="Peripla_BP_I"/>
</dbReference>
<name>A0A1X6YF55_9RHOB</name>
<dbReference type="InterPro" id="IPR000843">
    <property type="entry name" value="HTH_LacI"/>
</dbReference>
<dbReference type="Pfam" id="PF00356">
    <property type="entry name" value="LacI"/>
    <property type="match status" value="1"/>
</dbReference>
<dbReference type="PROSITE" id="PS00356">
    <property type="entry name" value="HTH_LACI_1"/>
    <property type="match status" value="1"/>
</dbReference>
<dbReference type="CDD" id="cd01392">
    <property type="entry name" value="HTH_LacI"/>
    <property type="match status" value="1"/>
</dbReference>
<dbReference type="InterPro" id="IPR010982">
    <property type="entry name" value="Lambda_DNA-bd_dom_sf"/>
</dbReference>
<dbReference type="AlphaFoldDB" id="A0A1X6YF55"/>
<dbReference type="EMBL" id="FWFN01000001">
    <property type="protein sequence ID" value="SLN19369.1"/>
    <property type="molecule type" value="Genomic_DNA"/>
</dbReference>
<protein>
    <submittedName>
        <fullName evidence="5">HTH-type transcriptional repressor CytR</fullName>
    </submittedName>
</protein>
<dbReference type="Gene3D" id="3.40.50.2300">
    <property type="match status" value="2"/>
</dbReference>
<evidence type="ECO:0000313" key="5">
    <source>
        <dbReference type="EMBL" id="SLN19369.1"/>
    </source>
</evidence>
<keyword evidence="6" id="KW-1185">Reference proteome</keyword>
<reference evidence="5 6" key="1">
    <citation type="submission" date="2017-03" db="EMBL/GenBank/DDBJ databases">
        <authorList>
            <person name="Afonso C.L."/>
            <person name="Miller P.J."/>
            <person name="Scott M.A."/>
            <person name="Spackman E."/>
            <person name="Goraichik I."/>
            <person name="Dimitrov K.M."/>
            <person name="Suarez D.L."/>
            <person name="Swayne D.E."/>
        </authorList>
    </citation>
    <scope>NUCLEOTIDE SEQUENCE [LARGE SCALE GENOMIC DNA]</scope>
    <source>
        <strain evidence="5 6">CECT 7751</strain>
    </source>
</reference>
<dbReference type="SUPFAM" id="SSF47413">
    <property type="entry name" value="lambda repressor-like DNA-binding domains"/>
    <property type="match status" value="1"/>
</dbReference>
<keyword evidence="1" id="KW-0805">Transcription regulation</keyword>
<dbReference type="CDD" id="cd06267">
    <property type="entry name" value="PBP1_LacI_sugar_binding-like"/>
    <property type="match status" value="1"/>
</dbReference>
<keyword evidence="2" id="KW-0238">DNA-binding</keyword>
<dbReference type="PANTHER" id="PTHR30146">
    <property type="entry name" value="LACI-RELATED TRANSCRIPTIONAL REPRESSOR"/>
    <property type="match status" value="1"/>
</dbReference>
<accession>A0A1X6YF55</accession>
<evidence type="ECO:0000256" key="2">
    <source>
        <dbReference type="ARBA" id="ARBA00023125"/>
    </source>
</evidence>
<gene>
    <name evidence="5" type="primary">cytR</name>
    <name evidence="5" type="ORF">PSM7751_00622</name>
</gene>
<dbReference type="SMART" id="SM00354">
    <property type="entry name" value="HTH_LACI"/>
    <property type="match status" value="1"/>
</dbReference>
<evidence type="ECO:0000256" key="1">
    <source>
        <dbReference type="ARBA" id="ARBA00023015"/>
    </source>
</evidence>
<sequence length="344" mass="37299">MGDVARYAGVSPATVARVLYEPEKVSEEKRLRIREALKATGYRPNAAARGLRTQKSHSIGLLMVDGSLNPFFSQLSQVIRSEAMKRGYTVLTYQHGMNARREADAVAQCLQQQADAVIFAYAVTAEGMQPLLDAGVPIVQVEQARRPGTDMVLVDPATGIDEAVRHLTDLGHRRIGFIGADPDRYARARHHGRTQEEDRILAFQGAVLRHGASPDPDLIRLGLYSAPDDDPAREGRRMMQELLDLPQRPTAAISSGDILAAGALQTLHAAGLNVPGDISLIGFDNSISNLLSPPLTSIGRPLEEMARAALDMALAATADETRDHRCEIFLTSLVLRASTGLRGE</sequence>